<sequence>MAFHLNIVTPERKVFSDDVDNVYLPGADGEMGILSMHAALVTAMDAGELRYSKDGKVVELAVGHGFAEVTQEKVTVLTDVAFEQDEIDEAKVEAAMERAHKTLAEIDPEEAEEVAAQQKVIASAMAQLALKKKGRG</sequence>
<dbReference type="NCBIfam" id="TIGR01216">
    <property type="entry name" value="ATP_synt_epsi"/>
    <property type="match status" value="1"/>
</dbReference>
<keyword evidence="7 9" id="KW-0139">CF(1)</keyword>
<dbReference type="GO" id="GO:0046933">
    <property type="term" value="F:proton-transporting ATP synthase activity, rotational mechanism"/>
    <property type="evidence" value="ECO:0007669"/>
    <property type="project" value="UniProtKB-UniRule"/>
</dbReference>
<reference evidence="12" key="1">
    <citation type="journal article" date="2014" name="Int. J. Syst. Evol. Microbiol.">
        <title>Complete genome sequence of Corynebacterium casei LMG S-19264T (=DSM 44701T), isolated from a smear-ripened cheese.</title>
        <authorList>
            <consortium name="US DOE Joint Genome Institute (JGI-PGF)"/>
            <person name="Walter F."/>
            <person name="Albersmeier A."/>
            <person name="Kalinowski J."/>
            <person name="Ruckert C."/>
        </authorList>
    </citation>
    <scope>NUCLEOTIDE SEQUENCE</scope>
    <source>
        <strain evidence="12">KCTC 12988</strain>
    </source>
</reference>
<comment type="caution">
    <text evidence="12">The sequence shown here is derived from an EMBL/GenBank/DDBJ whole genome shotgun (WGS) entry which is preliminary data.</text>
</comment>
<dbReference type="InterPro" id="IPR036771">
    <property type="entry name" value="ATPsynth_dsu/esu_N"/>
</dbReference>
<comment type="subunit">
    <text evidence="9 10">F-type ATPases have 2 components, CF(1) - the catalytic core - and CF(0) - the membrane proton channel. CF(1) has five subunits: alpha(3), beta(3), gamma(1), delta(1), epsilon(1). CF(0) has three main subunits: a, b and c.</text>
</comment>
<accession>A0A918TLN7</accession>
<name>A0A918TLN7_9BACT</name>
<evidence type="ECO:0000256" key="9">
    <source>
        <dbReference type="HAMAP-Rule" id="MF_00530"/>
    </source>
</evidence>
<evidence type="ECO:0000256" key="3">
    <source>
        <dbReference type="ARBA" id="ARBA00005712"/>
    </source>
</evidence>
<dbReference type="RefSeq" id="WP_189569967.1">
    <property type="nucleotide sequence ID" value="NZ_BMXI01000008.1"/>
</dbReference>
<evidence type="ECO:0000256" key="10">
    <source>
        <dbReference type="RuleBase" id="RU003656"/>
    </source>
</evidence>
<reference evidence="12" key="2">
    <citation type="submission" date="2020-09" db="EMBL/GenBank/DDBJ databases">
        <authorList>
            <person name="Sun Q."/>
            <person name="Kim S."/>
        </authorList>
    </citation>
    <scope>NUCLEOTIDE SEQUENCE</scope>
    <source>
        <strain evidence="12">KCTC 12988</strain>
    </source>
</reference>
<keyword evidence="8 9" id="KW-0066">ATP synthesis</keyword>
<gene>
    <name evidence="9 12" type="primary">atpC</name>
    <name evidence="12" type="ORF">GCM10007100_21690</name>
</gene>
<dbReference type="SUPFAM" id="SSF51344">
    <property type="entry name" value="Epsilon subunit of F1F0-ATP synthase N-terminal domain"/>
    <property type="match status" value="1"/>
</dbReference>
<evidence type="ECO:0000256" key="5">
    <source>
        <dbReference type="ARBA" id="ARBA00023065"/>
    </source>
</evidence>
<comment type="similarity">
    <text evidence="3 9 10">Belongs to the ATPase epsilon chain family.</text>
</comment>
<dbReference type="InterPro" id="IPR020546">
    <property type="entry name" value="ATP_synth_F1_dsu/esu_N"/>
</dbReference>
<keyword evidence="9" id="KW-1003">Cell membrane</keyword>
<organism evidence="12 13">
    <name type="scientific">Roseibacillus persicicus</name>
    <dbReference type="NCBI Taxonomy" id="454148"/>
    <lineage>
        <taxon>Bacteria</taxon>
        <taxon>Pseudomonadati</taxon>
        <taxon>Verrucomicrobiota</taxon>
        <taxon>Verrucomicrobiia</taxon>
        <taxon>Verrucomicrobiales</taxon>
        <taxon>Verrucomicrobiaceae</taxon>
        <taxon>Roseibacillus</taxon>
    </lineage>
</organism>
<dbReference type="AlphaFoldDB" id="A0A918TLN7"/>
<feature type="domain" description="ATP synthase F1 complex delta/epsilon subunit N-terminal" evidence="11">
    <location>
        <begin position="3"/>
        <end position="81"/>
    </location>
</feature>
<evidence type="ECO:0000256" key="7">
    <source>
        <dbReference type="ARBA" id="ARBA00023196"/>
    </source>
</evidence>
<dbReference type="GO" id="GO:0012505">
    <property type="term" value="C:endomembrane system"/>
    <property type="evidence" value="ECO:0007669"/>
    <property type="project" value="UniProtKB-SubCell"/>
</dbReference>
<evidence type="ECO:0000259" key="11">
    <source>
        <dbReference type="Pfam" id="PF02823"/>
    </source>
</evidence>
<proteinExistence type="inferred from homology"/>
<keyword evidence="9" id="KW-0375">Hydrogen ion transport</keyword>
<keyword evidence="13" id="KW-1185">Reference proteome</keyword>
<dbReference type="GO" id="GO:0005886">
    <property type="term" value="C:plasma membrane"/>
    <property type="evidence" value="ECO:0007669"/>
    <property type="project" value="UniProtKB-SubCell"/>
</dbReference>
<dbReference type="Gene3D" id="2.60.15.10">
    <property type="entry name" value="F0F1 ATP synthase delta/epsilon subunit, N-terminal"/>
    <property type="match status" value="1"/>
</dbReference>
<evidence type="ECO:0000256" key="8">
    <source>
        <dbReference type="ARBA" id="ARBA00023310"/>
    </source>
</evidence>
<comment type="subcellular location">
    <subcellularLocation>
        <location evidence="9">Cell membrane</location>
        <topology evidence="9">Peripheral membrane protein</topology>
    </subcellularLocation>
    <subcellularLocation>
        <location evidence="2">Endomembrane system</location>
        <topology evidence="2">Peripheral membrane protein</topology>
    </subcellularLocation>
</comment>
<comment type="function">
    <text evidence="1 9">Produces ATP from ADP in the presence of a proton gradient across the membrane.</text>
</comment>
<evidence type="ECO:0000256" key="6">
    <source>
        <dbReference type="ARBA" id="ARBA00023136"/>
    </source>
</evidence>
<dbReference type="HAMAP" id="MF_00530">
    <property type="entry name" value="ATP_synth_epsil_bac"/>
    <property type="match status" value="1"/>
</dbReference>
<evidence type="ECO:0000313" key="13">
    <source>
        <dbReference type="Proteomes" id="UP000644507"/>
    </source>
</evidence>
<dbReference type="InterPro" id="IPR001469">
    <property type="entry name" value="ATP_synth_F1_dsu/esu"/>
</dbReference>
<evidence type="ECO:0000313" key="12">
    <source>
        <dbReference type="EMBL" id="GHC54828.1"/>
    </source>
</evidence>
<keyword evidence="5 9" id="KW-0406">Ion transport</keyword>
<evidence type="ECO:0000256" key="2">
    <source>
        <dbReference type="ARBA" id="ARBA00004184"/>
    </source>
</evidence>
<dbReference type="PANTHER" id="PTHR13822:SF10">
    <property type="entry name" value="ATP SYNTHASE EPSILON CHAIN, CHLOROPLASTIC"/>
    <property type="match status" value="1"/>
</dbReference>
<dbReference type="CDD" id="cd12152">
    <property type="entry name" value="F1-ATPase_delta"/>
    <property type="match status" value="1"/>
</dbReference>
<dbReference type="Pfam" id="PF02823">
    <property type="entry name" value="ATP-synt_DE_N"/>
    <property type="match status" value="1"/>
</dbReference>
<dbReference type="Proteomes" id="UP000644507">
    <property type="component" value="Unassembled WGS sequence"/>
</dbReference>
<dbReference type="PANTHER" id="PTHR13822">
    <property type="entry name" value="ATP SYNTHASE DELTA/EPSILON CHAIN"/>
    <property type="match status" value="1"/>
</dbReference>
<evidence type="ECO:0000256" key="4">
    <source>
        <dbReference type="ARBA" id="ARBA00022448"/>
    </source>
</evidence>
<keyword evidence="6 9" id="KW-0472">Membrane</keyword>
<dbReference type="GO" id="GO:0005524">
    <property type="term" value="F:ATP binding"/>
    <property type="evidence" value="ECO:0007669"/>
    <property type="project" value="UniProtKB-UniRule"/>
</dbReference>
<dbReference type="GO" id="GO:0045259">
    <property type="term" value="C:proton-transporting ATP synthase complex"/>
    <property type="evidence" value="ECO:0007669"/>
    <property type="project" value="UniProtKB-KW"/>
</dbReference>
<evidence type="ECO:0000256" key="1">
    <source>
        <dbReference type="ARBA" id="ARBA00003543"/>
    </source>
</evidence>
<dbReference type="EMBL" id="BMXI01000008">
    <property type="protein sequence ID" value="GHC54828.1"/>
    <property type="molecule type" value="Genomic_DNA"/>
</dbReference>
<keyword evidence="4 9" id="KW-0813">Transport</keyword>
<protein>
    <recommendedName>
        <fullName evidence="9">ATP synthase epsilon chain</fullName>
    </recommendedName>
    <alternativeName>
        <fullName evidence="9">ATP synthase F1 sector epsilon subunit</fullName>
    </alternativeName>
    <alternativeName>
        <fullName evidence="9">F-ATPase epsilon subunit</fullName>
    </alternativeName>
</protein>